<dbReference type="GO" id="GO:0034194">
    <property type="term" value="P:D-galactonate catabolic process"/>
    <property type="evidence" value="ECO:0007669"/>
    <property type="project" value="InterPro"/>
</dbReference>
<dbReference type="InterPro" id="IPR029065">
    <property type="entry name" value="Enolase_C-like"/>
</dbReference>
<dbReference type="PANTHER" id="PTHR48080:SF2">
    <property type="entry name" value="D-GALACTONATE DEHYDRATASE"/>
    <property type="match status" value="1"/>
</dbReference>
<dbReference type="GO" id="GO:0009063">
    <property type="term" value="P:amino acid catabolic process"/>
    <property type="evidence" value="ECO:0007669"/>
    <property type="project" value="InterPro"/>
</dbReference>
<dbReference type="RefSeq" id="WP_247994121.1">
    <property type="nucleotide sequence ID" value="NZ_CP096019.1"/>
</dbReference>
<dbReference type="InterPro" id="IPR018110">
    <property type="entry name" value="Mandel_Rmase/mucon_lact_enz_CS"/>
</dbReference>
<dbReference type="Proteomes" id="UP000831768">
    <property type="component" value="Chromosome"/>
</dbReference>
<dbReference type="EC" id="4.2.1.6" evidence="5"/>
<reference evidence="5" key="1">
    <citation type="submission" date="2022-04" db="EMBL/GenBank/DDBJ databases">
        <title>Halocatena sp. nov., isolated from a salt lake.</title>
        <authorList>
            <person name="Cui H.-L."/>
        </authorList>
    </citation>
    <scope>NUCLEOTIDE SEQUENCE</scope>
    <source>
        <strain evidence="5">AD-1</strain>
    </source>
</reference>
<dbReference type="PROSITE" id="PS00909">
    <property type="entry name" value="MR_MLE_2"/>
    <property type="match status" value="1"/>
</dbReference>
<dbReference type="PROSITE" id="PS00908">
    <property type="entry name" value="MR_MLE_1"/>
    <property type="match status" value="1"/>
</dbReference>
<protein>
    <submittedName>
        <fullName evidence="5">Galactonate dehydratase</fullName>
        <ecNumber evidence="5">4.2.1.6</ecNumber>
    </submittedName>
</protein>
<dbReference type="InterPro" id="IPR013342">
    <property type="entry name" value="Mandelate_racemase_C"/>
</dbReference>
<dbReference type="GO" id="GO:0008869">
    <property type="term" value="F:galactonate dehydratase activity"/>
    <property type="evidence" value="ECO:0007669"/>
    <property type="project" value="UniProtKB-EC"/>
</dbReference>
<keyword evidence="6" id="KW-1185">Reference proteome</keyword>
<evidence type="ECO:0000313" key="5">
    <source>
        <dbReference type="EMBL" id="UPM43454.1"/>
    </source>
</evidence>
<dbReference type="InterPro" id="IPR034593">
    <property type="entry name" value="DgoD-like"/>
</dbReference>
<keyword evidence="2" id="KW-0460">Magnesium</keyword>
<dbReference type="SMART" id="SM00922">
    <property type="entry name" value="MR_MLE"/>
    <property type="match status" value="1"/>
</dbReference>
<dbReference type="InterPro" id="IPR036849">
    <property type="entry name" value="Enolase-like_C_sf"/>
</dbReference>
<proteinExistence type="predicted"/>
<dbReference type="Pfam" id="PF13378">
    <property type="entry name" value="MR_MLE_C"/>
    <property type="match status" value="1"/>
</dbReference>
<dbReference type="SFLD" id="SFLDG00179">
    <property type="entry name" value="mandelate_racemase"/>
    <property type="match status" value="1"/>
</dbReference>
<evidence type="ECO:0000256" key="3">
    <source>
        <dbReference type="ARBA" id="ARBA00023239"/>
    </source>
</evidence>
<sequence>MEIVEYELFEVPPRWLFLKVSTDTGLVGWGEPIVEGRAKSVRSAVEELMDTYLIGTDPQHIEKHWQTMYRGGFYRGGPVLMSAIAGIDQALWDIKGKQYDAPVYELLGGRARDRIRVYQWIGGDEPSEVGRAAREKVDAGFTALKMNGTAKVRHIDTPAVVDDAVRRLSEVRDTVGEDIDIAVDFHGRVSKSMAKRLVEALDPYDPMFIEEPVLPEHEEALPAIAECTTTPIATGERMFSRWDFKNLLEQGVVDLIQPDLSHAGGITEVHKIASMAEAYDVAIAPHCPLGPIALASCVQVDATSPNALIQEQSLDIHYNEGSDETEYLSDPTLFEYEEGYIDLPTEPGLGIRIDEKTVRERAQEDVDWHNPVWEYPDGSIAEW</sequence>
<dbReference type="EMBL" id="CP096019">
    <property type="protein sequence ID" value="UPM43454.1"/>
    <property type="molecule type" value="Genomic_DNA"/>
</dbReference>
<dbReference type="GeneID" id="71927014"/>
<dbReference type="Gene3D" id="3.20.20.120">
    <property type="entry name" value="Enolase-like C-terminal domain"/>
    <property type="match status" value="1"/>
</dbReference>
<dbReference type="Pfam" id="PF02746">
    <property type="entry name" value="MR_MLE_N"/>
    <property type="match status" value="1"/>
</dbReference>
<dbReference type="PANTHER" id="PTHR48080">
    <property type="entry name" value="D-GALACTONATE DEHYDRATASE-RELATED"/>
    <property type="match status" value="1"/>
</dbReference>
<dbReference type="NCBIfam" id="NF010624">
    <property type="entry name" value="PRK14017.1"/>
    <property type="match status" value="1"/>
</dbReference>
<dbReference type="AlphaFoldDB" id="A0A8U0A341"/>
<evidence type="ECO:0000313" key="6">
    <source>
        <dbReference type="Proteomes" id="UP000831768"/>
    </source>
</evidence>
<dbReference type="InterPro" id="IPR013341">
    <property type="entry name" value="Mandelate_racemase_N_dom"/>
</dbReference>
<feature type="domain" description="Mandelate racemase/muconate lactonizing enzyme C-terminal" evidence="4">
    <location>
        <begin position="126"/>
        <end position="231"/>
    </location>
</feature>
<evidence type="ECO:0000256" key="1">
    <source>
        <dbReference type="ARBA" id="ARBA00022723"/>
    </source>
</evidence>
<organism evidence="5 6">
    <name type="scientific">Halocatena salina</name>
    <dbReference type="NCBI Taxonomy" id="2934340"/>
    <lineage>
        <taxon>Archaea</taxon>
        <taxon>Methanobacteriati</taxon>
        <taxon>Methanobacteriota</taxon>
        <taxon>Stenosarchaea group</taxon>
        <taxon>Halobacteria</taxon>
        <taxon>Halobacteriales</taxon>
        <taxon>Natronomonadaceae</taxon>
        <taxon>Halocatena</taxon>
    </lineage>
</organism>
<dbReference type="SFLD" id="SFLDF00003">
    <property type="entry name" value="D-galactonate_dehydratase"/>
    <property type="match status" value="1"/>
</dbReference>
<gene>
    <name evidence="5" type="primary">dgoD</name>
    <name evidence="5" type="ORF">MW046_03165</name>
</gene>
<keyword evidence="3 5" id="KW-0456">Lyase</keyword>
<dbReference type="SUPFAM" id="SSF51604">
    <property type="entry name" value="Enolase C-terminal domain-like"/>
    <property type="match status" value="1"/>
</dbReference>
<accession>A0A8U0A341</accession>
<dbReference type="InterPro" id="IPR023592">
    <property type="entry name" value="Galactonate_deHydtase"/>
</dbReference>
<name>A0A8U0A341_9EURY</name>
<evidence type="ECO:0000259" key="4">
    <source>
        <dbReference type="SMART" id="SM00922"/>
    </source>
</evidence>
<dbReference type="InterPro" id="IPR029017">
    <property type="entry name" value="Enolase-like_N"/>
</dbReference>
<keyword evidence="1" id="KW-0479">Metal-binding</keyword>
<dbReference type="SFLD" id="SFLDS00001">
    <property type="entry name" value="Enolase"/>
    <property type="match status" value="1"/>
</dbReference>
<dbReference type="KEGG" id="haad:MW046_03165"/>
<evidence type="ECO:0000256" key="2">
    <source>
        <dbReference type="ARBA" id="ARBA00022842"/>
    </source>
</evidence>
<dbReference type="CDD" id="cd03325">
    <property type="entry name" value="D-galactonate_dehydratase"/>
    <property type="match status" value="1"/>
</dbReference>
<dbReference type="GO" id="GO:0046872">
    <property type="term" value="F:metal ion binding"/>
    <property type="evidence" value="ECO:0007669"/>
    <property type="project" value="UniProtKB-KW"/>
</dbReference>
<dbReference type="Gene3D" id="3.30.390.10">
    <property type="entry name" value="Enolase-like, N-terminal domain"/>
    <property type="match status" value="1"/>
</dbReference>
<dbReference type="SUPFAM" id="SSF54826">
    <property type="entry name" value="Enolase N-terminal domain-like"/>
    <property type="match status" value="1"/>
</dbReference>